<feature type="transmembrane region" description="Helical" evidence="2">
    <location>
        <begin position="319"/>
        <end position="347"/>
    </location>
</feature>
<gene>
    <name evidence="4" type="ORF">BCM02_105427</name>
</gene>
<feature type="domain" description="Cyclic nucleotide-binding" evidence="3">
    <location>
        <begin position="13"/>
        <end position="111"/>
    </location>
</feature>
<comment type="caution">
    <text evidence="4">The sequence shown here is derived from an EMBL/GenBank/DDBJ whole genome shotgun (WGS) entry which is preliminary data.</text>
</comment>
<keyword evidence="4" id="KW-0378">Hydrolase</keyword>
<feature type="transmembrane region" description="Helical" evidence="2">
    <location>
        <begin position="233"/>
        <end position="255"/>
    </location>
</feature>
<feature type="transmembrane region" description="Helical" evidence="2">
    <location>
        <begin position="367"/>
        <end position="389"/>
    </location>
</feature>
<proteinExistence type="predicted"/>
<dbReference type="AlphaFoldDB" id="A0A5S5C976"/>
<keyword evidence="1" id="KW-0010">Activator</keyword>
<evidence type="ECO:0000313" key="5">
    <source>
        <dbReference type="Proteomes" id="UP000323257"/>
    </source>
</evidence>
<dbReference type="InterPro" id="IPR014710">
    <property type="entry name" value="RmlC-like_jellyroll"/>
</dbReference>
<keyword evidence="2" id="KW-0812">Transmembrane</keyword>
<dbReference type="GO" id="GO:0080120">
    <property type="term" value="P:CAAX-box protein maturation"/>
    <property type="evidence" value="ECO:0007669"/>
    <property type="project" value="UniProtKB-ARBA"/>
</dbReference>
<keyword evidence="2" id="KW-1133">Transmembrane helix</keyword>
<protein>
    <submittedName>
        <fullName evidence="4">CAAX prenyl protease-like protein</fullName>
    </submittedName>
</protein>
<evidence type="ECO:0000256" key="2">
    <source>
        <dbReference type="SAM" id="Phobius"/>
    </source>
</evidence>
<dbReference type="InterPro" id="IPR018490">
    <property type="entry name" value="cNMP-bd_dom_sf"/>
</dbReference>
<evidence type="ECO:0000313" key="4">
    <source>
        <dbReference type="EMBL" id="TYP74880.1"/>
    </source>
</evidence>
<reference evidence="4 5" key="1">
    <citation type="submission" date="2019-07" db="EMBL/GenBank/DDBJ databases">
        <title>Genomic Encyclopedia of Type Strains, Phase III (KMG-III): the genomes of soil and plant-associated and newly described type strains.</title>
        <authorList>
            <person name="Whitman W."/>
        </authorList>
    </citation>
    <scope>NUCLEOTIDE SEQUENCE [LARGE SCALE GENOMIC DNA]</scope>
    <source>
        <strain evidence="4 5">BL24</strain>
    </source>
</reference>
<dbReference type="CDD" id="cd00038">
    <property type="entry name" value="CAP_ED"/>
    <property type="match status" value="1"/>
</dbReference>
<organism evidence="4 5">
    <name type="scientific">Paenibacillus methanolicus</name>
    <dbReference type="NCBI Taxonomy" id="582686"/>
    <lineage>
        <taxon>Bacteria</taxon>
        <taxon>Bacillati</taxon>
        <taxon>Bacillota</taxon>
        <taxon>Bacilli</taxon>
        <taxon>Bacillales</taxon>
        <taxon>Paenibacillaceae</taxon>
        <taxon>Paenibacillus</taxon>
    </lineage>
</organism>
<dbReference type="InterPro" id="IPR000595">
    <property type="entry name" value="cNMP-bd_dom"/>
</dbReference>
<dbReference type="Pfam" id="PF00027">
    <property type="entry name" value="cNMP_binding"/>
    <property type="match status" value="1"/>
</dbReference>
<dbReference type="RefSeq" id="WP_187434243.1">
    <property type="nucleotide sequence ID" value="NZ_VNHS01000005.1"/>
</dbReference>
<dbReference type="InterPro" id="IPR003675">
    <property type="entry name" value="Rce1/LyrA-like_dom"/>
</dbReference>
<dbReference type="EMBL" id="VNHS01000005">
    <property type="protein sequence ID" value="TYP74880.1"/>
    <property type="molecule type" value="Genomic_DNA"/>
</dbReference>
<keyword evidence="2" id="KW-0472">Membrane</keyword>
<dbReference type="SUPFAM" id="SSF51206">
    <property type="entry name" value="cAMP-binding domain-like"/>
    <property type="match status" value="1"/>
</dbReference>
<feature type="transmembrane region" description="Helical" evidence="2">
    <location>
        <begin position="193"/>
        <end position="213"/>
    </location>
</feature>
<feature type="transmembrane region" description="Helical" evidence="2">
    <location>
        <begin position="162"/>
        <end position="181"/>
    </location>
</feature>
<evidence type="ECO:0000259" key="3">
    <source>
        <dbReference type="PROSITE" id="PS50042"/>
    </source>
</evidence>
<dbReference type="Pfam" id="PF02517">
    <property type="entry name" value="Rce1-like"/>
    <property type="match status" value="1"/>
</dbReference>
<sequence length="390" mass="43212">MNNIAAFLGAHPLMAHLTPDELARVTASAHWLEVEAGTELIREGDADKSVVLLVQGGAEVLKRNAETGESYVIVRLEQGASAGEMALLADADGTRTATIRSYEPATVIRIDFEPIWHNNANDALRVKLLSNISRDLSAKLNTTNQVTVASMRKELAASKAQIAMGMFTVNILFLLAIYTLSFRTLMDLVIQWGSNWISIAILAIMATAMYVLIRRSGYPPSMFGLTLANWRKVLGESFLLTVPLLAGIAILKWIVLLLHPEIDDTVFSIVRQVANGEFDKTMLVYGVAYAVFCPIQEFISRSGIQSALQNFLPPSNKRVWLAIILSNLLFAMAHAHLNLTFALLTLFPGLYWGWMYARQNSLLGASFSHILVGVWIFFVVGIDKIWWALF</sequence>
<dbReference type="Proteomes" id="UP000323257">
    <property type="component" value="Unassembled WGS sequence"/>
</dbReference>
<dbReference type="GO" id="GO:0006508">
    <property type="term" value="P:proteolysis"/>
    <property type="evidence" value="ECO:0007669"/>
    <property type="project" value="UniProtKB-KW"/>
</dbReference>
<accession>A0A5S5C976</accession>
<dbReference type="PROSITE" id="PS50042">
    <property type="entry name" value="CNMP_BINDING_3"/>
    <property type="match status" value="1"/>
</dbReference>
<keyword evidence="4" id="KW-0645">Protease</keyword>
<dbReference type="Gene3D" id="2.60.120.10">
    <property type="entry name" value="Jelly Rolls"/>
    <property type="match status" value="1"/>
</dbReference>
<name>A0A5S5C976_9BACL</name>
<evidence type="ECO:0000256" key="1">
    <source>
        <dbReference type="ARBA" id="ARBA00023159"/>
    </source>
</evidence>
<keyword evidence="5" id="KW-1185">Reference proteome</keyword>
<dbReference type="SMART" id="SM00100">
    <property type="entry name" value="cNMP"/>
    <property type="match status" value="1"/>
</dbReference>
<dbReference type="GO" id="GO:0004175">
    <property type="term" value="F:endopeptidase activity"/>
    <property type="evidence" value="ECO:0007669"/>
    <property type="project" value="UniProtKB-ARBA"/>
</dbReference>